<comment type="subcellular location">
    <subcellularLocation>
        <location evidence="2">Secreted</location>
    </subcellularLocation>
</comment>
<organism evidence="15 16">
    <name type="scientific">Podospora appendiculata</name>
    <dbReference type="NCBI Taxonomy" id="314037"/>
    <lineage>
        <taxon>Eukaryota</taxon>
        <taxon>Fungi</taxon>
        <taxon>Dikarya</taxon>
        <taxon>Ascomycota</taxon>
        <taxon>Pezizomycotina</taxon>
        <taxon>Sordariomycetes</taxon>
        <taxon>Sordariomycetidae</taxon>
        <taxon>Sordariales</taxon>
        <taxon>Podosporaceae</taxon>
        <taxon>Podospora</taxon>
    </lineage>
</organism>
<evidence type="ECO:0000256" key="6">
    <source>
        <dbReference type="ARBA" id="ARBA00022651"/>
    </source>
</evidence>
<evidence type="ECO:0000259" key="14">
    <source>
        <dbReference type="PROSITE" id="PS51760"/>
    </source>
</evidence>
<keyword evidence="13" id="KW-0732">Signal</keyword>
<evidence type="ECO:0000256" key="9">
    <source>
        <dbReference type="ARBA" id="ARBA00023295"/>
    </source>
</evidence>
<evidence type="ECO:0000256" key="3">
    <source>
        <dbReference type="ARBA" id="ARBA00004851"/>
    </source>
</evidence>
<dbReference type="GO" id="GO:0005576">
    <property type="term" value="C:extracellular region"/>
    <property type="evidence" value="ECO:0007669"/>
    <property type="project" value="UniProtKB-SubCell"/>
</dbReference>
<keyword evidence="9 11" id="KW-0326">Glycosidase</keyword>
<dbReference type="InterPro" id="IPR017853">
    <property type="entry name" value="GH"/>
</dbReference>
<reference evidence="15" key="1">
    <citation type="journal article" date="2023" name="Mol. Phylogenet. Evol.">
        <title>Genome-scale phylogeny and comparative genomics of the fungal order Sordariales.</title>
        <authorList>
            <person name="Hensen N."/>
            <person name="Bonometti L."/>
            <person name="Westerberg I."/>
            <person name="Brannstrom I.O."/>
            <person name="Guillou S."/>
            <person name="Cros-Aarteil S."/>
            <person name="Calhoun S."/>
            <person name="Haridas S."/>
            <person name="Kuo A."/>
            <person name="Mondo S."/>
            <person name="Pangilinan J."/>
            <person name="Riley R."/>
            <person name="LaButti K."/>
            <person name="Andreopoulos B."/>
            <person name="Lipzen A."/>
            <person name="Chen C."/>
            <person name="Yan M."/>
            <person name="Daum C."/>
            <person name="Ng V."/>
            <person name="Clum A."/>
            <person name="Steindorff A."/>
            <person name="Ohm R.A."/>
            <person name="Martin F."/>
            <person name="Silar P."/>
            <person name="Natvig D.O."/>
            <person name="Lalanne C."/>
            <person name="Gautier V."/>
            <person name="Ament-Velasquez S.L."/>
            <person name="Kruys A."/>
            <person name="Hutchinson M.I."/>
            <person name="Powell A.J."/>
            <person name="Barry K."/>
            <person name="Miller A.N."/>
            <person name="Grigoriev I.V."/>
            <person name="Debuchy R."/>
            <person name="Gladieux P."/>
            <person name="Hiltunen Thoren M."/>
            <person name="Johannesson H."/>
        </authorList>
    </citation>
    <scope>NUCLEOTIDE SEQUENCE</scope>
    <source>
        <strain evidence="15">CBS 314.62</strain>
    </source>
</reference>
<dbReference type="PROSITE" id="PS51760">
    <property type="entry name" value="GH10_2"/>
    <property type="match status" value="1"/>
</dbReference>
<evidence type="ECO:0000256" key="11">
    <source>
        <dbReference type="RuleBase" id="RU361174"/>
    </source>
</evidence>
<sequence>MIPPPLLQNLALASTLLFALTGHQHHGAWAQNTTKPTPGEREGGGLHSLFVKSGKLFFGTAIDTNNFNDVAYQAIAKNGSEFGLYVPENSQKWGPTEPTEGAFVFAGPDAVDAQARTNKQMFRCHALTWHSQLPQFVTTTAWTRETLTAAIQAHITALVRHYAGACYSWDVVNEALNDNGTFRDSVFFRVLGTDFLPISFAAAAAADPAAKLYYNDFNLETLRAKADGAARVVQLIRAGGARIDGLGFQAHFVVGGTPSQASLTATLGRFVDMGLDVTLSELDVAHNSVPAAAGALQQQARDYVAAVGACLAVPRCVGITVWQFSDKYSWIPGTFPGKGEACLFSANFSRKPAYGAVVDLLRSAAGVAAAVEVGGGGGGGRRNTSASGSGLGKATGTGVVVGAAPAATGDAAATEALKSVGVRVGSWRVGSGLGWLVGVVGGFWLLV</sequence>
<feature type="signal peptide" evidence="13">
    <location>
        <begin position="1"/>
        <end position="30"/>
    </location>
</feature>
<evidence type="ECO:0000313" key="16">
    <source>
        <dbReference type="Proteomes" id="UP001270362"/>
    </source>
</evidence>
<feature type="chain" id="PRO_5042047499" description="Beta-xylanase" evidence="13">
    <location>
        <begin position="31"/>
        <end position="447"/>
    </location>
</feature>
<feature type="transmembrane region" description="Helical" evidence="12">
    <location>
        <begin position="427"/>
        <end position="446"/>
    </location>
</feature>
<keyword evidence="12" id="KW-0472">Membrane</keyword>
<evidence type="ECO:0000256" key="1">
    <source>
        <dbReference type="ARBA" id="ARBA00000681"/>
    </source>
</evidence>
<dbReference type="Proteomes" id="UP001270362">
    <property type="component" value="Unassembled WGS sequence"/>
</dbReference>
<evidence type="ECO:0000256" key="13">
    <source>
        <dbReference type="SAM" id="SignalP"/>
    </source>
</evidence>
<evidence type="ECO:0000313" key="15">
    <source>
        <dbReference type="EMBL" id="KAK3686118.1"/>
    </source>
</evidence>
<dbReference type="Gene3D" id="3.20.20.80">
    <property type="entry name" value="Glycosidases"/>
    <property type="match status" value="1"/>
</dbReference>
<evidence type="ECO:0000256" key="10">
    <source>
        <dbReference type="ARBA" id="ARBA00023326"/>
    </source>
</evidence>
<dbReference type="EMBL" id="JAULSO010000003">
    <property type="protein sequence ID" value="KAK3686118.1"/>
    <property type="molecule type" value="Genomic_DNA"/>
</dbReference>
<evidence type="ECO:0000256" key="7">
    <source>
        <dbReference type="ARBA" id="ARBA00022801"/>
    </source>
</evidence>
<evidence type="ECO:0000256" key="4">
    <source>
        <dbReference type="ARBA" id="ARBA00007495"/>
    </source>
</evidence>
<dbReference type="InterPro" id="IPR044846">
    <property type="entry name" value="GH10"/>
</dbReference>
<reference evidence="15" key="2">
    <citation type="submission" date="2023-06" db="EMBL/GenBank/DDBJ databases">
        <authorList>
            <consortium name="Lawrence Berkeley National Laboratory"/>
            <person name="Haridas S."/>
            <person name="Hensen N."/>
            <person name="Bonometti L."/>
            <person name="Westerberg I."/>
            <person name="Brannstrom I.O."/>
            <person name="Guillou S."/>
            <person name="Cros-Aarteil S."/>
            <person name="Calhoun S."/>
            <person name="Kuo A."/>
            <person name="Mondo S."/>
            <person name="Pangilinan J."/>
            <person name="Riley R."/>
            <person name="Labutti K."/>
            <person name="Andreopoulos B."/>
            <person name="Lipzen A."/>
            <person name="Chen C."/>
            <person name="Yanf M."/>
            <person name="Daum C."/>
            <person name="Ng V."/>
            <person name="Clum A."/>
            <person name="Steindorff A."/>
            <person name="Ohm R."/>
            <person name="Martin F."/>
            <person name="Silar P."/>
            <person name="Natvig D."/>
            <person name="Lalanne C."/>
            <person name="Gautier V."/>
            <person name="Ament-Velasquez S.L."/>
            <person name="Kruys A."/>
            <person name="Hutchinson M.I."/>
            <person name="Powell A.J."/>
            <person name="Barry K."/>
            <person name="Miller A.N."/>
            <person name="Grigoriev I.V."/>
            <person name="Debuchy R."/>
            <person name="Gladieux P."/>
            <person name="Thoren M.H."/>
            <person name="Johannesson H."/>
        </authorList>
    </citation>
    <scope>NUCLEOTIDE SEQUENCE</scope>
    <source>
        <strain evidence="15">CBS 314.62</strain>
    </source>
</reference>
<keyword evidence="10 11" id="KW-0624">Polysaccharide degradation</keyword>
<keyword evidence="6" id="KW-0858">Xylan degradation</keyword>
<comment type="similarity">
    <text evidence="4 11">Belongs to the glycosyl hydrolase 10 (cellulase F) family.</text>
</comment>
<keyword evidence="12" id="KW-0812">Transmembrane</keyword>
<dbReference type="EC" id="3.2.1.8" evidence="11"/>
<dbReference type="SMART" id="SM00633">
    <property type="entry name" value="Glyco_10"/>
    <property type="match status" value="1"/>
</dbReference>
<evidence type="ECO:0000256" key="5">
    <source>
        <dbReference type="ARBA" id="ARBA00022525"/>
    </source>
</evidence>
<dbReference type="PANTHER" id="PTHR31490">
    <property type="entry name" value="GLYCOSYL HYDROLASE"/>
    <property type="match status" value="1"/>
</dbReference>
<comment type="caution">
    <text evidence="15">The sequence shown here is derived from an EMBL/GenBank/DDBJ whole genome shotgun (WGS) entry which is preliminary data.</text>
</comment>
<dbReference type="PRINTS" id="PR00134">
    <property type="entry name" value="GLHYDRLASE10"/>
</dbReference>
<feature type="domain" description="GH10" evidence="14">
    <location>
        <begin position="40"/>
        <end position="360"/>
    </location>
</feature>
<dbReference type="GO" id="GO:0031176">
    <property type="term" value="F:endo-1,4-beta-xylanase activity"/>
    <property type="evidence" value="ECO:0007669"/>
    <property type="project" value="UniProtKB-EC"/>
</dbReference>
<dbReference type="SUPFAM" id="SSF51445">
    <property type="entry name" value="(Trans)glycosidases"/>
    <property type="match status" value="1"/>
</dbReference>
<dbReference type="Pfam" id="PF00331">
    <property type="entry name" value="Glyco_hydro_10"/>
    <property type="match status" value="1"/>
</dbReference>
<keyword evidence="8 11" id="KW-0119">Carbohydrate metabolism</keyword>
<keyword evidence="12" id="KW-1133">Transmembrane helix</keyword>
<dbReference type="InterPro" id="IPR001000">
    <property type="entry name" value="GH10_dom"/>
</dbReference>
<keyword evidence="16" id="KW-1185">Reference proteome</keyword>
<dbReference type="AlphaFoldDB" id="A0AAE1CB24"/>
<protein>
    <recommendedName>
        <fullName evidence="11">Beta-xylanase</fullName>
        <ecNumber evidence="11">3.2.1.8</ecNumber>
    </recommendedName>
</protein>
<evidence type="ECO:0000256" key="2">
    <source>
        <dbReference type="ARBA" id="ARBA00004613"/>
    </source>
</evidence>
<gene>
    <name evidence="15" type="ORF">B0T22DRAFT_381748</name>
</gene>
<dbReference type="GO" id="GO:0045493">
    <property type="term" value="P:xylan catabolic process"/>
    <property type="evidence" value="ECO:0007669"/>
    <property type="project" value="UniProtKB-KW"/>
</dbReference>
<comment type="pathway">
    <text evidence="3">Glycan degradation; xylan degradation.</text>
</comment>
<keyword evidence="7 11" id="KW-0378">Hydrolase</keyword>
<keyword evidence="5" id="KW-0964">Secreted</keyword>
<accession>A0AAE1CB24</accession>
<evidence type="ECO:0000256" key="12">
    <source>
        <dbReference type="SAM" id="Phobius"/>
    </source>
</evidence>
<evidence type="ECO:0000256" key="8">
    <source>
        <dbReference type="ARBA" id="ARBA00023277"/>
    </source>
</evidence>
<name>A0AAE1CB24_9PEZI</name>
<dbReference type="PANTHER" id="PTHR31490:SF35">
    <property type="entry name" value="ENDO-1,4-BETA-XYLANASE"/>
    <property type="match status" value="1"/>
</dbReference>
<comment type="catalytic activity">
    <reaction evidence="1 11">
        <text>Endohydrolysis of (1-&gt;4)-beta-D-xylosidic linkages in xylans.</text>
        <dbReference type="EC" id="3.2.1.8"/>
    </reaction>
</comment>
<proteinExistence type="inferred from homology"/>